<accession>A0A507ZXS3</accession>
<reference evidence="3 4" key="1">
    <citation type="submission" date="2019-10" db="EMBL/GenBank/DDBJ databases">
        <title>Lysobacter alkalisoli sp. nov., isolated from saline-alkaline soil.</title>
        <authorList>
            <person name="Sun J.-Q."/>
        </authorList>
    </citation>
    <scope>NUCLEOTIDE SEQUENCE [LARGE SCALE GENOMIC DNA]</scope>
    <source>
        <strain evidence="3 4">KCTC 42381</strain>
    </source>
</reference>
<evidence type="ECO:0000313" key="3">
    <source>
        <dbReference type="EMBL" id="KAB8164039.1"/>
    </source>
</evidence>
<dbReference type="RefSeq" id="WP_141483314.1">
    <property type="nucleotide sequence ID" value="NZ_VICD02000315.1"/>
</dbReference>
<evidence type="ECO:0000259" key="2">
    <source>
        <dbReference type="Pfam" id="PF13505"/>
    </source>
</evidence>
<dbReference type="AlphaFoldDB" id="A0A507ZXS3"/>
<dbReference type="Proteomes" id="UP000320431">
    <property type="component" value="Unassembled WGS sequence"/>
</dbReference>
<keyword evidence="1" id="KW-0732">Signal</keyword>
<dbReference type="Gene3D" id="2.40.160.20">
    <property type="match status" value="1"/>
</dbReference>
<evidence type="ECO:0000313" key="4">
    <source>
        <dbReference type="Proteomes" id="UP000320431"/>
    </source>
</evidence>
<feature type="domain" description="Outer membrane protein beta-barrel" evidence="2">
    <location>
        <begin position="16"/>
        <end position="182"/>
    </location>
</feature>
<comment type="caution">
    <text evidence="3">The sequence shown here is derived from an EMBL/GenBank/DDBJ whole genome shotgun (WGS) entry which is preliminary data.</text>
</comment>
<dbReference type="InterPro" id="IPR011250">
    <property type="entry name" value="OMP/PagP_B-barrel"/>
</dbReference>
<proteinExistence type="predicted"/>
<protein>
    <submittedName>
        <fullName evidence="3">Outer membrane beta-barrel protein</fullName>
    </submittedName>
</protein>
<dbReference type="Pfam" id="PF13505">
    <property type="entry name" value="OMP_b-brl"/>
    <property type="match status" value="1"/>
</dbReference>
<organism evidence="3 4">
    <name type="scientific">Marilutibacter maris</name>
    <dbReference type="NCBI Taxonomy" id="1605891"/>
    <lineage>
        <taxon>Bacteria</taxon>
        <taxon>Pseudomonadati</taxon>
        <taxon>Pseudomonadota</taxon>
        <taxon>Gammaproteobacteria</taxon>
        <taxon>Lysobacterales</taxon>
        <taxon>Lysobacteraceae</taxon>
        <taxon>Marilutibacter</taxon>
    </lineage>
</organism>
<dbReference type="InterPro" id="IPR006311">
    <property type="entry name" value="TAT_signal"/>
</dbReference>
<dbReference type="PROSITE" id="PS51318">
    <property type="entry name" value="TAT"/>
    <property type="match status" value="1"/>
</dbReference>
<name>A0A507ZXS3_9GAMM</name>
<dbReference type="EMBL" id="VICD02000315">
    <property type="protein sequence ID" value="KAB8164039.1"/>
    <property type="molecule type" value="Genomic_DNA"/>
</dbReference>
<sequence>MSLSTLSRAPLLATLAAALGLALAAPAAQAADNERGFYAGAGVGQSLVDEGRYDDEDTAFSAFGGYQFNRYFALEAGYADFGELESRDVGGDLEASSGYLVAVGSVPFGANLSGYAKAGLHRWDLDSALPAVIGGRDDSGTDPTYGIGLQYRFNDSLALRGEYSRFEIEDADLDLAQLQLRFDF</sequence>
<dbReference type="InterPro" id="IPR027385">
    <property type="entry name" value="Beta-barrel_OMP"/>
</dbReference>
<evidence type="ECO:0000256" key="1">
    <source>
        <dbReference type="ARBA" id="ARBA00022729"/>
    </source>
</evidence>
<dbReference type="SUPFAM" id="SSF56925">
    <property type="entry name" value="OMPA-like"/>
    <property type="match status" value="1"/>
</dbReference>
<gene>
    <name evidence="3" type="ORF">FKV24_017605</name>
</gene>